<evidence type="ECO:0000313" key="3">
    <source>
        <dbReference type="EMBL" id="MCO1333714.1"/>
    </source>
</evidence>
<dbReference type="InterPro" id="IPR027843">
    <property type="entry name" value="DUF4440"/>
</dbReference>
<dbReference type="Pfam" id="PF14534">
    <property type="entry name" value="DUF4440"/>
    <property type="match status" value="1"/>
</dbReference>
<protein>
    <submittedName>
        <fullName evidence="3">Nuclear transport factor 2 family protein</fullName>
    </submittedName>
</protein>
<dbReference type="SUPFAM" id="SSF54427">
    <property type="entry name" value="NTF2-like"/>
    <property type="match status" value="1"/>
</dbReference>
<organism evidence="3 4">
    <name type="scientific">Microbulbifer okhotskensis</name>
    <dbReference type="NCBI Taxonomy" id="2926617"/>
    <lineage>
        <taxon>Bacteria</taxon>
        <taxon>Pseudomonadati</taxon>
        <taxon>Pseudomonadota</taxon>
        <taxon>Gammaproteobacteria</taxon>
        <taxon>Cellvibrionales</taxon>
        <taxon>Microbulbiferaceae</taxon>
        <taxon>Microbulbifer</taxon>
    </lineage>
</organism>
<evidence type="ECO:0000259" key="2">
    <source>
        <dbReference type="Pfam" id="PF14534"/>
    </source>
</evidence>
<keyword evidence="4" id="KW-1185">Reference proteome</keyword>
<evidence type="ECO:0000256" key="1">
    <source>
        <dbReference type="SAM" id="SignalP"/>
    </source>
</evidence>
<comment type="caution">
    <text evidence="3">The sequence shown here is derived from an EMBL/GenBank/DDBJ whole genome shotgun (WGS) entry which is preliminary data.</text>
</comment>
<keyword evidence="1" id="KW-0732">Signal</keyword>
<name>A0A9X2ELA2_9GAMM</name>
<sequence length="142" mass="15903">MRSLVLALPLTVTAIPAAAGDREDLHQLVTDFISKAASDSQAHQRFWAEELIYTNSSGKRFGKSEIMQGMQSPSEEPITVKYSAEDIDIRLLGDTAIVAFKLIAHDSNKTEENHYFNTGTFIKHRGEWRALAWQATNIPIEN</sequence>
<dbReference type="Gene3D" id="3.10.450.50">
    <property type="match status" value="1"/>
</dbReference>
<dbReference type="InterPro" id="IPR032710">
    <property type="entry name" value="NTF2-like_dom_sf"/>
</dbReference>
<accession>A0A9X2ELA2</accession>
<feature type="domain" description="DUF4440" evidence="2">
    <location>
        <begin position="36"/>
        <end position="129"/>
    </location>
</feature>
<dbReference type="EMBL" id="JALBWM010000013">
    <property type="protein sequence ID" value="MCO1333714.1"/>
    <property type="molecule type" value="Genomic_DNA"/>
</dbReference>
<evidence type="ECO:0000313" key="4">
    <source>
        <dbReference type="Proteomes" id="UP001139028"/>
    </source>
</evidence>
<feature type="signal peptide" evidence="1">
    <location>
        <begin position="1"/>
        <end position="19"/>
    </location>
</feature>
<dbReference type="AlphaFoldDB" id="A0A9X2ELA2"/>
<dbReference type="RefSeq" id="WP_252465158.1">
    <property type="nucleotide sequence ID" value="NZ_JALBWM010000013.1"/>
</dbReference>
<dbReference type="Proteomes" id="UP001139028">
    <property type="component" value="Unassembled WGS sequence"/>
</dbReference>
<proteinExistence type="predicted"/>
<feature type="chain" id="PRO_5040865184" evidence="1">
    <location>
        <begin position="20"/>
        <end position="142"/>
    </location>
</feature>
<reference evidence="3" key="1">
    <citation type="journal article" date="2022" name="Arch. Microbiol.">
        <title>Microbulbifer okhotskensis sp. nov., isolated from a deep bottom sediment of the Okhotsk Sea.</title>
        <authorList>
            <person name="Romanenko L."/>
            <person name="Kurilenko V."/>
            <person name="Otstavnykh N."/>
            <person name="Velansky P."/>
            <person name="Isaeva M."/>
            <person name="Mikhailov V."/>
        </authorList>
    </citation>
    <scope>NUCLEOTIDE SEQUENCE</scope>
    <source>
        <strain evidence="3">OS29</strain>
    </source>
</reference>
<gene>
    <name evidence="3" type="ORF">MO867_05095</name>
</gene>